<dbReference type="InterPro" id="IPR053745">
    <property type="entry name" value="Viral_Tail_Comp_sf"/>
</dbReference>
<sequence>MASIQETLRAALAADPDLITLVGDRIFCGQIPDDEDAPPWLFYTVPSSDPVAEDLDGEETNVSSQVEFHSLADTYAVAKAIVDRVFVVLNSMRGGTVRLAVWAGDSEESTEEGYHNACRFQVLWVRAGT</sequence>
<evidence type="ECO:0000313" key="1">
    <source>
        <dbReference type="EMBL" id="MDY3558108.1"/>
    </source>
</evidence>
<name>A0ABU5ERY8_9BACT</name>
<keyword evidence="2" id="KW-1185">Reference proteome</keyword>
<dbReference type="InterPro" id="IPR021508">
    <property type="entry name" value="Gp17-like"/>
</dbReference>
<dbReference type="EMBL" id="JAXBLV010000013">
    <property type="protein sequence ID" value="MDY3558108.1"/>
    <property type="molecule type" value="Genomic_DNA"/>
</dbReference>
<dbReference type="Pfam" id="PF11367">
    <property type="entry name" value="Tail_completion_gp17"/>
    <property type="match status" value="1"/>
</dbReference>
<proteinExistence type="predicted"/>
<dbReference type="Proteomes" id="UP001272242">
    <property type="component" value="Unassembled WGS sequence"/>
</dbReference>
<protein>
    <submittedName>
        <fullName evidence="1">DUF3168 domain-containing protein</fullName>
    </submittedName>
</protein>
<accession>A0ABU5ERY8</accession>
<comment type="caution">
    <text evidence="1">The sequence shown here is derived from an EMBL/GenBank/DDBJ whole genome shotgun (WGS) entry which is preliminary data.</text>
</comment>
<reference evidence="2" key="1">
    <citation type="journal article" date="2023" name="Mar. Drugs">
        <title>Gemmata algarum, a Novel Planctomycete Isolated from an Algal Mat, Displays Antimicrobial Activity.</title>
        <authorList>
            <person name="Kumar G."/>
            <person name="Kallscheuer N."/>
            <person name="Kashif M."/>
            <person name="Ahamad S."/>
            <person name="Jagadeeshwari U."/>
            <person name="Pannikurungottu S."/>
            <person name="Haufschild T."/>
            <person name="Kabuu M."/>
            <person name="Sasikala C."/>
            <person name="Jogler C."/>
            <person name="Ramana C."/>
        </authorList>
    </citation>
    <scope>NUCLEOTIDE SEQUENCE [LARGE SCALE GENOMIC DNA]</scope>
    <source>
        <strain evidence="2">JC673</strain>
    </source>
</reference>
<gene>
    <name evidence="1" type="ORF">R5W23_000829</name>
</gene>
<dbReference type="RefSeq" id="WP_320685077.1">
    <property type="nucleotide sequence ID" value="NZ_JAXBLV010000013.1"/>
</dbReference>
<organism evidence="1 2">
    <name type="scientific">Gemmata algarum</name>
    <dbReference type="NCBI Taxonomy" id="2975278"/>
    <lineage>
        <taxon>Bacteria</taxon>
        <taxon>Pseudomonadati</taxon>
        <taxon>Planctomycetota</taxon>
        <taxon>Planctomycetia</taxon>
        <taxon>Gemmatales</taxon>
        <taxon>Gemmataceae</taxon>
        <taxon>Gemmata</taxon>
    </lineage>
</organism>
<dbReference type="Gene3D" id="3.30.2000.30">
    <property type="match status" value="1"/>
</dbReference>
<evidence type="ECO:0000313" key="2">
    <source>
        <dbReference type="Proteomes" id="UP001272242"/>
    </source>
</evidence>